<evidence type="ECO:0000313" key="1">
    <source>
        <dbReference type="EMBL" id="HIV24082.1"/>
    </source>
</evidence>
<dbReference type="Proteomes" id="UP000886889">
    <property type="component" value="Unassembled WGS sequence"/>
</dbReference>
<evidence type="ECO:0000313" key="2">
    <source>
        <dbReference type="Proteomes" id="UP000886889"/>
    </source>
</evidence>
<dbReference type="EMBL" id="DVOS01000075">
    <property type="protein sequence ID" value="HIV24082.1"/>
    <property type="molecule type" value="Genomic_DNA"/>
</dbReference>
<name>A0A9D1P0K0_9FIRM</name>
<dbReference type="AlphaFoldDB" id="A0A9D1P0K0"/>
<gene>
    <name evidence="1" type="ORF">IAC80_09145</name>
</gene>
<proteinExistence type="predicted"/>
<comment type="caution">
    <text evidence="1">The sequence shown here is derived from an EMBL/GenBank/DDBJ whole genome shotgun (WGS) entry which is preliminary data.</text>
</comment>
<protein>
    <submittedName>
        <fullName evidence="1">Uncharacterized protein</fullName>
    </submittedName>
</protein>
<organism evidence="1 2">
    <name type="scientific">Candidatus Merdiplasma excrementigallinarum</name>
    <dbReference type="NCBI Taxonomy" id="2840864"/>
    <lineage>
        <taxon>Bacteria</taxon>
        <taxon>Bacillati</taxon>
        <taxon>Bacillota</taxon>
        <taxon>Clostridia</taxon>
        <taxon>Lachnospirales</taxon>
        <taxon>Lachnospiraceae</taxon>
        <taxon>Lachnospiraceae incertae sedis</taxon>
        <taxon>Candidatus Merdiplasma</taxon>
    </lineage>
</organism>
<reference evidence="1" key="2">
    <citation type="journal article" date="2021" name="PeerJ">
        <title>Extensive microbial diversity within the chicken gut microbiome revealed by metagenomics and culture.</title>
        <authorList>
            <person name="Gilroy R."/>
            <person name="Ravi A."/>
            <person name="Getino M."/>
            <person name="Pursley I."/>
            <person name="Horton D.L."/>
            <person name="Alikhan N.F."/>
            <person name="Baker D."/>
            <person name="Gharbi K."/>
            <person name="Hall N."/>
            <person name="Watson M."/>
            <person name="Adriaenssens E.M."/>
            <person name="Foster-Nyarko E."/>
            <person name="Jarju S."/>
            <person name="Secka A."/>
            <person name="Antonio M."/>
            <person name="Oren A."/>
            <person name="Chaudhuri R.R."/>
            <person name="La Ragione R."/>
            <person name="Hildebrand F."/>
            <person name="Pallen M.J."/>
        </authorList>
    </citation>
    <scope>NUCLEOTIDE SEQUENCE</scope>
    <source>
        <strain evidence="1">ChiBcec6-7307</strain>
    </source>
</reference>
<accession>A0A9D1P0K0</accession>
<sequence length="79" mass="9295">MADKKFEAILTLLVPQVVQLICENYSVNEIAASREFYESKVYSLLEQEDTKLWHFSPLTLFNMYDEEKKTGNFEIPEEV</sequence>
<reference evidence="1" key="1">
    <citation type="submission" date="2020-10" db="EMBL/GenBank/DDBJ databases">
        <authorList>
            <person name="Gilroy R."/>
        </authorList>
    </citation>
    <scope>NUCLEOTIDE SEQUENCE</scope>
    <source>
        <strain evidence="1">ChiBcec6-7307</strain>
    </source>
</reference>